<comment type="similarity">
    <text evidence="1">Belongs to the peptidase S1C family.</text>
</comment>
<dbReference type="InterPro" id="IPR009003">
    <property type="entry name" value="Peptidase_S1_PA"/>
</dbReference>
<name>A0A239D7L7_9BACT</name>
<feature type="domain" description="PDZ" evidence="4">
    <location>
        <begin position="284"/>
        <end position="377"/>
    </location>
</feature>
<dbReference type="SUPFAM" id="SSF50156">
    <property type="entry name" value="PDZ domain-like"/>
    <property type="match status" value="1"/>
</dbReference>
<dbReference type="InterPro" id="IPR043504">
    <property type="entry name" value="Peptidase_S1_PA_chymotrypsin"/>
</dbReference>
<dbReference type="PROSITE" id="PS50106">
    <property type="entry name" value="PDZ"/>
    <property type="match status" value="1"/>
</dbReference>
<dbReference type="AlphaFoldDB" id="A0A239D7L7"/>
<dbReference type="Pfam" id="PF13365">
    <property type="entry name" value="Trypsin_2"/>
    <property type="match status" value="1"/>
</dbReference>
<keyword evidence="3" id="KW-0378">Hydrolase</keyword>
<dbReference type="InterPro" id="IPR051201">
    <property type="entry name" value="Chloro_Bact_Ser_Proteases"/>
</dbReference>
<keyword evidence="6" id="KW-1185">Reference proteome</keyword>
<proteinExistence type="inferred from homology"/>
<dbReference type="PANTHER" id="PTHR43343:SF3">
    <property type="entry name" value="PROTEASE DO-LIKE 8, CHLOROPLASTIC"/>
    <property type="match status" value="1"/>
</dbReference>
<evidence type="ECO:0000313" key="6">
    <source>
        <dbReference type="Proteomes" id="UP000198356"/>
    </source>
</evidence>
<dbReference type="GO" id="GO:0006508">
    <property type="term" value="P:proteolysis"/>
    <property type="evidence" value="ECO:0007669"/>
    <property type="project" value="UniProtKB-KW"/>
</dbReference>
<evidence type="ECO:0000256" key="2">
    <source>
        <dbReference type="ARBA" id="ARBA00022670"/>
    </source>
</evidence>
<keyword evidence="2 5" id="KW-0645">Protease</keyword>
<dbReference type="InterPro" id="IPR036034">
    <property type="entry name" value="PDZ_sf"/>
</dbReference>
<dbReference type="InterPro" id="IPR001940">
    <property type="entry name" value="Peptidase_S1C"/>
</dbReference>
<dbReference type="InterPro" id="IPR001478">
    <property type="entry name" value="PDZ"/>
</dbReference>
<gene>
    <name evidence="5" type="ORF">SAMN05421770_101330</name>
</gene>
<accession>A0A239D7L7</accession>
<dbReference type="Proteomes" id="UP000198356">
    <property type="component" value="Unassembled WGS sequence"/>
</dbReference>
<dbReference type="OrthoDB" id="9758917at2"/>
<dbReference type="SMART" id="SM00228">
    <property type="entry name" value="PDZ"/>
    <property type="match status" value="1"/>
</dbReference>
<dbReference type="GO" id="GO:0004252">
    <property type="term" value="F:serine-type endopeptidase activity"/>
    <property type="evidence" value="ECO:0007669"/>
    <property type="project" value="InterPro"/>
</dbReference>
<dbReference type="Gene3D" id="2.30.42.10">
    <property type="match status" value="1"/>
</dbReference>
<dbReference type="SUPFAM" id="SSF50494">
    <property type="entry name" value="Trypsin-like serine proteases"/>
    <property type="match status" value="1"/>
</dbReference>
<evidence type="ECO:0000256" key="1">
    <source>
        <dbReference type="ARBA" id="ARBA00010541"/>
    </source>
</evidence>
<sequence length="400" mass="42122">MKLRPVFLVLVLLSGFYYLTTRSASTGALLPWLHNASLPDTKLATVSGPMGSFELSEASAAPAFDAEEQQNIAVYKKAFPSVVNITSTAVAFDFFNRPVPQQGQGTGFIIDKQGHILTNNHVINNAQRVEVTLADKHQYKAQVVGIDKSHDLALLLVNAPNLTPATLAESQNLVVGQRVYAIGNPFGLSGTMTRGIISAIRSIRGQEGNPIEDAIQTDAAVNPGNSGGPLLNSRGEVIGITTMIASGGADQSAGIGFAIPINTAKAVLDDFAKYGRVRRPSLDIVTLPIGPDIAEQIGLPADYGILVERVLPGGAAEKAGLKGGTQRMYQGNTPVMLGGDLIVACDGQEVSTPQDLSVALNAHRAGDAITLTIFRGRKRMDIKVILGDAKDNVALPGQPT</sequence>
<organism evidence="5 6">
    <name type="scientific">Granulicella rosea</name>
    <dbReference type="NCBI Taxonomy" id="474952"/>
    <lineage>
        <taxon>Bacteria</taxon>
        <taxon>Pseudomonadati</taxon>
        <taxon>Acidobacteriota</taxon>
        <taxon>Terriglobia</taxon>
        <taxon>Terriglobales</taxon>
        <taxon>Acidobacteriaceae</taxon>
        <taxon>Granulicella</taxon>
    </lineage>
</organism>
<dbReference type="PANTHER" id="PTHR43343">
    <property type="entry name" value="PEPTIDASE S12"/>
    <property type="match status" value="1"/>
</dbReference>
<protein>
    <submittedName>
        <fullName evidence="5">Serine protease, S1-C subfamily, contains C-terminal PDZ domain</fullName>
    </submittedName>
</protein>
<dbReference type="PRINTS" id="PR00834">
    <property type="entry name" value="PROTEASES2C"/>
</dbReference>
<dbReference type="EMBL" id="FZOU01000001">
    <property type="protein sequence ID" value="SNS28267.1"/>
    <property type="molecule type" value="Genomic_DNA"/>
</dbReference>
<dbReference type="Gene3D" id="2.40.10.10">
    <property type="entry name" value="Trypsin-like serine proteases"/>
    <property type="match status" value="2"/>
</dbReference>
<evidence type="ECO:0000313" key="5">
    <source>
        <dbReference type="EMBL" id="SNS28267.1"/>
    </source>
</evidence>
<reference evidence="5 6" key="1">
    <citation type="submission" date="2017-06" db="EMBL/GenBank/DDBJ databases">
        <authorList>
            <person name="Kim H.J."/>
            <person name="Triplett B.A."/>
        </authorList>
    </citation>
    <scope>NUCLEOTIDE SEQUENCE [LARGE SCALE GENOMIC DNA]</scope>
    <source>
        <strain evidence="5 6">DSM 18704</strain>
    </source>
</reference>
<evidence type="ECO:0000259" key="4">
    <source>
        <dbReference type="PROSITE" id="PS50106"/>
    </source>
</evidence>
<dbReference type="Pfam" id="PF13180">
    <property type="entry name" value="PDZ_2"/>
    <property type="match status" value="1"/>
</dbReference>
<dbReference type="RefSeq" id="WP_089406638.1">
    <property type="nucleotide sequence ID" value="NZ_FZOU01000001.1"/>
</dbReference>
<evidence type="ECO:0000256" key="3">
    <source>
        <dbReference type="ARBA" id="ARBA00022801"/>
    </source>
</evidence>